<dbReference type="InterPro" id="IPR003386">
    <property type="entry name" value="LACT/PDAT_acylTrfase"/>
</dbReference>
<dbReference type="PANTHER" id="PTHR11440">
    <property type="entry name" value="LECITHIN-CHOLESTEROL ACYLTRANSFERASE-RELATED"/>
    <property type="match status" value="1"/>
</dbReference>
<dbReference type="AlphaFoldDB" id="A0A0A1U4Q4"/>
<accession>A0A0A1U4Q4</accession>
<dbReference type="Proteomes" id="UP000014680">
    <property type="component" value="Unassembled WGS sequence"/>
</dbReference>
<evidence type="ECO:0000313" key="1">
    <source>
        <dbReference type="EMBL" id="ELP89232.1"/>
    </source>
</evidence>
<dbReference type="KEGG" id="eiv:EIN_486940"/>
<dbReference type="InterPro" id="IPR029058">
    <property type="entry name" value="AB_hydrolase_fold"/>
</dbReference>
<dbReference type="GO" id="GO:0006629">
    <property type="term" value="P:lipid metabolic process"/>
    <property type="evidence" value="ECO:0007669"/>
    <property type="project" value="InterPro"/>
</dbReference>
<keyword evidence="1" id="KW-0012">Acyltransferase</keyword>
<dbReference type="RefSeq" id="XP_004256003.1">
    <property type="nucleotide sequence ID" value="XM_004255955.1"/>
</dbReference>
<dbReference type="GeneID" id="14888111"/>
<dbReference type="EC" id="2.3.1.43" evidence="1"/>
<dbReference type="SUPFAM" id="SSF53474">
    <property type="entry name" value="alpha/beta-Hydrolases"/>
    <property type="match status" value="1"/>
</dbReference>
<organism evidence="1 2">
    <name type="scientific">Entamoeba invadens IP1</name>
    <dbReference type="NCBI Taxonomy" id="370355"/>
    <lineage>
        <taxon>Eukaryota</taxon>
        <taxon>Amoebozoa</taxon>
        <taxon>Evosea</taxon>
        <taxon>Archamoebae</taxon>
        <taxon>Mastigamoebida</taxon>
        <taxon>Entamoebidae</taxon>
        <taxon>Entamoeba</taxon>
    </lineage>
</organism>
<proteinExistence type="predicted"/>
<dbReference type="VEuPathDB" id="AmoebaDB:EIN_486940"/>
<reference evidence="1 2" key="1">
    <citation type="submission" date="2012-10" db="EMBL/GenBank/DDBJ databases">
        <authorList>
            <person name="Zafar N."/>
            <person name="Inman J."/>
            <person name="Hall N."/>
            <person name="Lorenzi H."/>
            <person name="Caler E."/>
        </authorList>
    </citation>
    <scope>NUCLEOTIDE SEQUENCE [LARGE SCALE GENOMIC DNA]</scope>
    <source>
        <strain evidence="1 2">IP1</strain>
    </source>
</reference>
<dbReference type="OrthoDB" id="190846at2759"/>
<sequence>MVYFSKYRQGCVVDNNYRFVIDVLGFQLYQFNTENELGQALQIRQCSNRHPVFFVPGILASTLHMKGTIPKTVPLPRNCPRIVDERLWASFSQLFPTSRFQCFVAYVSPVWDNTKMMFETVEGLEVYYKNFPSTKGISTLGSSVNLPFKLLLKFFGYIVDKLRHAGWQDDVDMFGLGYDWRFGDVNRDDYASKIKEMIIRSHEQSGHKVVFVSHSMGGLVTLQLFKFFGLAFCREHIEKLITISTPIKGAPKSLRAILSGDTQHLPMSSRLFRTFERRMPSLFMMLPKGFYEERVLVQTPNKEYKGSDLKELLNSIDEMKEWSQIVFEETEKRLEFGNTGRWVPWDCLYSSGIPTEDSYNYPNGFDREPIITMTAGDGTVPLDSMTKCSHLGAQKEINMGRFSHKSILKTQRVRTYVYDEACKDNI</sequence>
<name>A0A0A1U4Q4_ENTIV</name>
<keyword evidence="2" id="KW-1185">Reference proteome</keyword>
<dbReference type="GO" id="GO:0004607">
    <property type="term" value="F:phosphatidylcholine-sterol O-acyltransferase activity"/>
    <property type="evidence" value="ECO:0007669"/>
    <property type="project" value="UniProtKB-EC"/>
</dbReference>
<keyword evidence="1" id="KW-0808">Transferase</keyword>
<protein>
    <submittedName>
        <fullName evidence="1">1-O-acylceramide synthase, putative</fullName>
        <ecNumber evidence="1">2.3.1.43</ecNumber>
    </submittedName>
</protein>
<evidence type="ECO:0000313" key="2">
    <source>
        <dbReference type="Proteomes" id="UP000014680"/>
    </source>
</evidence>
<gene>
    <name evidence="1" type="ORF">EIN_486940</name>
</gene>
<dbReference type="OMA" id="GWHRVTA"/>
<dbReference type="Gene3D" id="3.40.50.1820">
    <property type="entry name" value="alpha/beta hydrolase"/>
    <property type="match status" value="1"/>
</dbReference>
<dbReference type="EMBL" id="KB206670">
    <property type="protein sequence ID" value="ELP89232.1"/>
    <property type="molecule type" value="Genomic_DNA"/>
</dbReference>
<dbReference type="Pfam" id="PF02450">
    <property type="entry name" value="LCAT"/>
    <property type="match status" value="1"/>
</dbReference>